<feature type="binding site" evidence="13">
    <location>
        <position position="32"/>
    </location>
    <ligand>
        <name>NADPH</name>
        <dbReference type="ChEBI" id="CHEBI:57783"/>
    </ligand>
</feature>
<keyword evidence="2 13" id="KW-0444">Lipid biosynthesis</keyword>
<dbReference type="GO" id="GO:0047952">
    <property type="term" value="F:glycerol-3-phosphate dehydrogenase [NAD(P)+] activity"/>
    <property type="evidence" value="ECO:0007669"/>
    <property type="project" value="UniProtKB-UniRule"/>
</dbReference>
<dbReference type="GO" id="GO:0008654">
    <property type="term" value="P:phospholipid biosynthetic process"/>
    <property type="evidence" value="ECO:0007669"/>
    <property type="project" value="UniProtKB-KW"/>
</dbReference>
<dbReference type="GO" id="GO:0005829">
    <property type="term" value="C:cytosol"/>
    <property type="evidence" value="ECO:0007669"/>
    <property type="project" value="TreeGrafter"/>
</dbReference>
<dbReference type="AlphaFoldDB" id="A0A941AN69"/>
<feature type="binding site" evidence="13">
    <location>
        <position position="138"/>
    </location>
    <ligand>
        <name>sn-glycerol 3-phosphate</name>
        <dbReference type="ChEBI" id="CHEBI:57597"/>
    </ligand>
</feature>
<dbReference type="NCBIfam" id="NF000940">
    <property type="entry name" value="PRK00094.1-2"/>
    <property type="match status" value="1"/>
</dbReference>
<dbReference type="FunFam" id="3.40.50.720:FF:000019">
    <property type="entry name" value="Glycerol-3-phosphate dehydrogenase [NAD(P)+]"/>
    <property type="match status" value="1"/>
</dbReference>
<evidence type="ECO:0000256" key="8">
    <source>
        <dbReference type="ARBA" id="ARBA00023264"/>
    </source>
</evidence>
<evidence type="ECO:0000256" key="17">
    <source>
        <dbReference type="RuleBase" id="RU000437"/>
    </source>
</evidence>
<comment type="similarity">
    <text evidence="1 13 17">Belongs to the NAD-dependent glycerol-3-phosphate dehydrogenase family.</text>
</comment>
<feature type="binding site" evidence="16">
    <location>
        <position position="142"/>
    </location>
    <ligand>
        <name>NAD(+)</name>
        <dbReference type="ChEBI" id="CHEBI:57540"/>
    </ligand>
</feature>
<keyword evidence="3 13" id="KW-0521">NADP</keyword>
<feature type="binding site" evidence="13">
    <location>
        <position position="33"/>
    </location>
    <ligand>
        <name>NADPH</name>
        <dbReference type="ChEBI" id="CHEBI:57783"/>
    </ligand>
</feature>
<feature type="active site" description="Proton acceptor" evidence="13 14">
    <location>
        <position position="193"/>
    </location>
</feature>
<dbReference type="GO" id="GO:0006650">
    <property type="term" value="P:glycerophospholipid metabolic process"/>
    <property type="evidence" value="ECO:0007669"/>
    <property type="project" value="UniProtKB-UniRule"/>
</dbReference>
<keyword evidence="5 13" id="KW-0520">NAD</keyword>
<proteinExistence type="inferred from homology"/>
<dbReference type="InterPro" id="IPR006168">
    <property type="entry name" value="G3P_DH_NAD-dep"/>
</dbReference>
<keyword evidence="6 13" id="KW-0443">Lipid metabolism</keyword>
<evidence type="ECO:0000256" key="3">
    <source>
        <dbReference type="ARBA" id="ARBA00022857"/>
    </source>
</evidence>
<evidence type="ECO:0000256" key="12">
    <source>
        <dbReference type="ARBA" id="ARBA00080511"/>
    </source>
</evidence>
<feature type="domain" description="Glycerol-3-phosphate dehydrogenase NAD-dependent N-terminal" evidence="18">
    <location>
        <begin position="3"/>
        <end position="162"/>
    </location>
</feature>
<feature type="domain" description="Glycerol-3-phosphate dehydrogenase NAD-dependent C-terminal" evidence="19">
    <location>
        <begin position="182"/>
        <end position="321"/>
    </location>
</feature>
<feature type="binding site" evidence="13">
    <location>
        <position position="140"/>
    </location>
    <ligand>
        <name>sn-glycerol 3-phosphate</name>
        <dbReference type="ChEBI" id="CHEBI:57597"/>
    </ligand>
</feature>
<evidence type="ECO:0000256" key="16">
    <source>
        <dbReference type="PIRSR" id="PIRSR000114-3"/>
    </source>
</evidence>
<evidence type="ECO:0000256" key="5">
    <source>
        <dbReference type="ARBA" id="ARBA00023027"/>
    </source>
</evidence>
<evidence type="ECO:0000256" key="4">
    <source>
        <dbReference type="ARBA" id="ARBA00023002"/>
    </source>
</evidence>
<evidence type="ECO:0000313" key="20">
    <source>
        <dbReference type="EMBL" id="MBP3950576.1"/>
    </source>
</evidence>
<keyword evidence="21" id="KW-1185">Reference proteome</keyword>
<dbReference type="PANTHER" id="PTHR11728:SF1">
    <property type="entry name" value="GLYCEROL-3-PHOSPHATE DEHYDROGENASE [NAD(+)] 2, CHLOROPLASTIC"/>
    <property type="match status" value="1"/>
</dbReference>
<dbReference type="GO" id="GO:0046167">
    <property type="term" value="P:glycerol-3-phosphate biosynthetic process"/>
    <property type="evidence" value="ECO:0007669"/>
    <property type="project" value="UniProtKB-UniRule"/>
</dbReference>
<dbReference type="PIRSF" id="PIRSF000114">
    <property type="entry name" value="Glycerol-3-P_dh"/>
    <property type="match status" value="1"/>
</dbReference>
<feature type="binding site" evidence="13">
    <location>
        <position position="11"/>
    </location>
    <ligand>
        <name>NADPH</name>
        <dbReference type="ChEBI" id="CHEBI:57783"/>
    </ligand>
</feature>
<dbReference type="InterPro" id="IPR013328">
    <property type="entry name" value="6PGD_dom2"/>
</dbReference>
<dbReference type="GO" id="GO:0051287">
    <property type="term" value="F:NAD binding"/>
    <property type="evidence" value="ECO:0007669"/>
    <property type="project" value="InterPro"/>
</dbReference>
<evidence type="ECO:0000313" key="21">
    <source>
        <dbReference type="Proteomes" id="UP000678228"/>
    </source>
</evidence>
<evidence type="ECO:0000256" key="14">
    <source>
        <dbReference type="PIRSR" id="PIRSR000114-1"/>
    </source>
</evidence>
<feature type="binding site" evidence="13">
    <location>
        <position position="106"/>
    </location>
    <ligand>
        <name>NADPH</name>
        <dbReference type="ChEBI" id="CHEBI:57783"/>
    </ligand>
</feature>
<organism evidence="20 21">
    <name type="scientific">Halalkalibacter suaedae</name>
    <dbReference type="NCBI Taxonomy" id="2822140"/>
    <lineage>
        <taxon>Bacteria</taxon>
        <taxon>Bacillati</taxon>
        <taxon>Bacillota</taxon>
        <taxon>Bacilli</taxon>
        <taxon>Bacillales</taxon>
        <taxon>Bacillaceae</taxon>
        <taxon>Halalkalibacter</taxon>
    </lineage>
</organism>
<protein>
    <recommendedName>
        <fullName evidence="11 13">Glycerol-3-phosphate dehydrogenase [NAD(P)+]</fullName>
        <ecNumber evidence="10 13">1.1.1.94</ecNumber>
    </recommendedName>
    <alternativeName>
        <fullName evidence="13">NAD(P)(+)-dependent glycerol-3-phosphate dehydrogenase</fullName>
    </alternativeName>
    <alternativeName>
        <fullName evidence="12 13">NAD(P)H-dependent dihydroxyacetone-phosphate reductase</fullName>
    </alternativeName>
</protein>
<evidence type="ECO:0000259" key="18">
    <source>
        <dbReference type="Pfam" id="PF01210"/>
    </source>
</evidence>
<feature type="binding site" evidence="13">
    <location>
        <position position="258"/>
    </location>
    <ligand>
        <name>sn-glycerol 3-phosphate</name>
        <dbReference type="ChEBI" id="CHEBI:57597"/>
    </ligand>
</feature>
<evidence type="ECO:0000256" key="7">
    <source>
        <dbReference type="ARBA" id="ARBA00023209"/>
    </source>
</evidence>
<evidence type="ECO:0000256" key="13">
    <source>
        <dbReference type="HAMAP-Rule" id="MF_00394"/>
    </source>
</evidence>
<evidence type="ECO:0000256" key="1">
    <source>
        <dbReference type="ARBA" id="ARBA00011009"/>
    </source>
</evidence>
<evidence type="ECO:0000256" key="9">
    <source>
        <dbReference type="ARBA" id="ARBA00052716"/>
    </source>
</evidence>
<dbReference type="RefSeq" id="WP_210596647.1">
    <property type="nucleotide sequence ID" value="NZ_JAGKSQ010000002.1"/>
</dbReference>
<evidence type="ECO:0000256" key="2">
    <source>
        <dbReference type="ARBA" id="ARBA00022516"/>
    </source>
</evidence>
<feature type="binding site" evidence="16">
    <location>
        <begin position="8"/>
        <end position="13"/>
    </location>
    <ligand>
        <name>NAD(+)</name>
        <dbReference type="ChEBI" id="CHEBI:57540"/>
    </ligand>
</feature>
<evidence type="ECO:0000256" key="11">
    <source>
        <dbReference type="ARBA" id="ARBA00069372"/>
    </source>
</evidence>
<feature type="binding site" evidence="13">
    <location>
        <position position="256"/>
    </location>
    <ligand>
        <name>sn-glycerol 3-phosphate</name>
        <dbReference type="ChEBI" id="CHEBI:57597"/>
    </ligand>
</feature>
<comment type="catalytic activity">
    <reaction evidence="9">
        <text>sn-glycerol 3-phosphate + NADP(+) = dihydroxyacetone phosphate + NADPH + H(+)</text>
        <dbReference type="Rhea" id="RHEA:11096"/>
        <dbReference type="ChEBI" id="CHEBI:15378"/>
        <dbReference type="ChEBI" id="CHEBI:57597"/>
        <dbReference type="ChEBI" id="CHEBI:57642"/>
        <dbReference type="ChEBI" id="CHEBI:57783"/>
        <dbReference type="ChEBI" id="CHEBI:58349"/>
        <dbReference type="EC" id="1.1.1.94"/>
    </reaction>
    <physiologicalReaction direction="right-to-left" evidence="9">
        <dbReference type="Rhea" id="RHEA:11098"/>
    </physiologicalReaction>
</comment>
<dbReference type="Gene3D" id="3.40.50.720">
    <property type="entry name" value="NAD(P)-binding Rossmann-like Domain"/>
    <property type="match status" value="1"/>
</dbReference>
<keyword evidence="7 13" id="KW-0594">Phospholipid biosynthesis</keyword>
<dbReference type="HAMAP" id="MF_00394">
    <property type="entry name" value="NAD_Glyc3P_dehydrog"/>
    <property type="match status" value="1"/>
</dbReference>
<reference evidence="20" key="1">
    <citation type="submission" date="2021-03" db="EMBL/GenBank/DDBJ databases">
        <title>Bacillus suaedae sp. nov., isolated from Suaeda aralocaspica.</title>
        <authorList>
            <person name="Lei R.F.R."/>
        </authorList>
    </citation>
    <scope>NUCLEOTIDE SEQUENCE</scope>
    <source>
        <strain evidence="20">YZJH907-2</strain>
    </source>
</reference>
<dbReference type="EMBL" id="JAGKSQ010000002">
    <property type="protein sequence ID" value="MBP3950576.1"/>
    <property type="molecule type" value="Genomic_DNA"/>
</dbReference>
<evidence type="ECO:0000259" key="19">
    <source>
        <dbReference type="Pfam" id="PF07479"/>
    </source>
</evidence>
<dbReference type="FunFam" id="1.10.1040.10:FF:000001">
    <property type="entry name" value="Glycerol-3-phosphate dehydrogenase [NAD(P)+]"/>
    <property type="match status" value="1"/>
</dbReference>
<dbReference type="Gene3D" id="1.10.1040.10">
    <property type="entry name" value="N-(1-d-carboxylethyl)-l-norvaline Dehydrogenase, domain 2"/>
    <property type="match status" value="1"/>
</dbReference>
<dbReference type="NCBIfam" id="NF000942">
    <property type="entry name" value="PRK00094.1-4"/>
    <property type="match status" value="1"/>
</dbReference>
<dbReference type="PANTHER" id="PTHR11728">
    <property type="entry name" value="GLYCEROL-3-PHOSPHATE DEHYDROGENASE"/>
    <property type="match status" value="1"/>
</dbReference>
<feature type="binding site" evidence="13">
    <location>
        <position position="193"/>
    </location>
    <ligand>
        <name>sn-glycerol 3-phosphate</name>
        <dbReference type="ChEBI" id="CHEBI:57597"/>
    </ligand>
</feature>
<comment type="catalytic activity">
    <reaction evidence="13">
        <text>sn-glycerol 3-phosphate + NAD(+) = dihydroxyacetone phosphate + NADH + H(+)</text>
        <dbReference type="Rhea" id="RHEA:11092"/>
        <dbReference type="ChEBI" id="CHEBI:15378"/>
        <dbReference type="ChEBI" id="CHEBI:57540"/>
        <dbReference type="ChEBI" id="CHEBI:57597"/>
        <dbReference type="ChEBI" id="CHEBI:57642"/>
        <dbReference type="ChEBI" id="CHEBI:57945"/>
        <dbReference type="EC" id="1.1.1.94"/>
    </reaction>
</comment>
<dbReference type="GO" id="GO:0046168">
    <property type="term" value="P:glycerol-3-phosphate catabolic process"/>
    <property type="evidence" value="ECO:0007669"/>
    <property type="project" value="InterPro"/>
</dbReference>
<comment type="function">
    <text evidence="13">Catalyzes the reduction of the glycolytic intermediate dihydroxyacetone phosphate (DHAP) to sn-glycerol 3-phosphate (G3P), the key precursor for phospholipid synthesis.</text>
</comment>
<dbReference type="PRINTS" id="PR00077">
    <property type="entry name" value="GPDHDRGNASE"/>
</dbReference>
<comment type="pathway">
    <text evidence="13">Membrane lipid metabolism; glycerophospholipid metabolism.</text>
</comment>
<evidence type="ECO:0000256" key="6">
    <source>
        <dbReference type="ARBA" id="ARBA00023098"/>
    </source>
</evidence>
<feature type="binding site" evidence="13">
    <location>
        <position position="283"/>
    </location>
    <ligand>
        <name>NADPH</name>
        <dbReference type="ChEBI" id="CHEBI:57783"/>
    </ligand>
</feature>
<feature type="binding site" evidence="13">
    <location>
        <position position="257"/>
    </location>
    <ligand>
        <name>sn-glycerol 3-phosphate</name>
        <dbReference type="ChEBI" id="CHEBI:57597"/>
    </ligand>
</feature>
<feature type="binding site" evidence="13">
    <location>
        <position position="257"/>
    </location>
    <ligand>
        <name>NADPH</name>
        <dbReference type="ChEBI" id="CHEBI:57783"/>
    </ligand>
</feature>
<dbReference type="GO" id="GO:0005975">
    <property type="term" value="P:carbohydrate metabolic process"/>
    <property type="evidence" value="ECO:0007669"/>
    <property type="project" value="InterPro"/>
</dbReference>
<dbReference type="SUPFAM" id="SSF48179">
    <property type="entry name" value="6-phosphogluconate dehydrogenase C-terminal domain-like"/>
    <property type="match status" value="1"/>
</dbReference>
<dbReference type="Pfam" id="PF07479">
    <property type="entry name" value="NAD_Gly3P_dh_C"/>
    <property type="match status" value="1"/>
</dbReference>
<sequence length="349" mass="38126">MKKVAVIGAGSWGTALAMVLADNGHDVRLWGRRKEQIDEINHQKTNSKYLPGITLPSQIKGHYILADAVKDTEIILLVVPTKAMRETVQELKLIISRDVTVIHASKGIEPGTHKRISEIIEEEFTGSNFLKHVVVLSGPSHAEEVSKHQPTTVTVSSKSEQASELAQDLFFNQYFRVYTNPDLIGVEIGGALKNIIALVCGLTEGLGLGDNTKAAIMTRGLTEIARIGMALGANPMTFAGLSGLGDLIVTCTSIHSRNYRAGQLLGQGKTLEEVLDTMGMVVEGIRTTKATYELAKQINVEMPITNALYKVLFEQLSPKEATGELMGRVKKHEVERLPTDLLQADFKED</sequence>
<feature type="binding site" evidence="15">
    <location>
        <begin position="257"/>
        <end position="258"/>
    </location>
    <ligand>
        <name>substrate</name>
    </ligand>
</feature>
<evidence type="ECO:0000256" key="10">
    <source>
        <dbReference type="ARBA" id="ARBA00066687"/>
    </source>
</evidence>
<gene>
    <name evidence="13" type="primary">gpsA</name>
    <name evidence="20" type="ORF">J7W16_05470</name>
</gene>
<dbReference type="InterPro" id="IPR008927">
    <property type="entry name" value="6-PGluconate_DH-like_C_sf"/>
</dbReference>
<dbReference type="InterPro" id="IPR006109">
    <property type="entry name" value="G3P_DH_NAD-dep_C"/>
</dbReference>
<dbReference type="NCBIfam" id="NF000941">
    <property type="entry name" value="PRK00094.1-3"/>
    <property type="match status" value="1"/>
</dbReference>
<dbReference type="InterPro" id="IPR036291">
    <property type="entry name" value="NAD(P)-bd_dom_sf"/>
</dbReference>
<feature type="binding site" evidence="13">
    <location>
        <position position="12"/>
    </location>
    <ligand>
        <name>NADPH</name>
        <dbReference type="ChEBI" id="CHEBI:57783"/>
    </ligand>
</feature>
<name>A0A941AN69_9BACI</name>
<dbReference type="Pfam" id="PF01210">
    <property type="entry name" value="NAD_Gly3P_dh_N"/>
    <property type="match status" value="1"/>
</dbReference>
<keyword evidence="4 13" id="KW-0560">Oxidoreductase</keyword>
<feature type="binding site" evidence="13">
    <location>
        <position position="246"/>
    </location>
    <ligand>
        <name>sn-glycerol 3-phosphate</name>
        <dbReference type="ChEBI" id="CHEBI:57597"/>
    </ligand>
</feature>
<feature type="binding site" evidence="13">
    <location>
        <position position="142"/>
    </location>
    <ligand>
        <name>NADPH</name>
        <dbReference type="ChEBI" id="CHEBI:57783"/>
    </ligand>
</feature>
<feature type="binding site" evidence="16">
    <location>
        <position position="257"/>
    </location>
    <ligand>
        <name>NAD(+)</name>
        <dbReference type="ChEBI" id="CHEBI:57540"/>
    </ligand>
</feature>
<evidence type="ECO:0000256" key="15">
    <source>
        <dbReference type="PIRSR" id="PIRSR000114-2"/>
    </source>
</evidence>
<keyword evidence="8 13" id="KW-1208">Phospholipid metabolism</keyword>
<feature type="binding site" evidence="13">
    <location>
        <position position="49"/>
    </location>
    <ligand>
        <name>NADPH</name>
        <dbReference type="ChEBI" id="CHEBI:57783"/>
    </ligand>
</feature>
<feature type="binding site" evidence="13">
    <location>
        <position position="106"/>
    </location>
    <ligand>
        <name>sn-glycerol 3-phosphate</name>
        <dbReference type="ChEBI" id="CHEBI:57597"/>
    </ligand>
</feature>
<dbReference type="SUPFAM" id="SSF51735">
    <property type="entry name" value="NAD(P)-binding Rossmann-fold domains"/>
    <property type="match status" value="1"/>
</dbReference>
<feature type="binding site" evidence="15">
    <location>
        <position position="106"/>
    </location>
    <ligand>
        <name>substrate</name>
    </ligand>
</feature>
<comment type="caution">
    <text evidence="20">The sequence shown here is derived from an EMBL/GenBank/DDBJ whole genome shotgun (WGS) entry which is preliminary data.</text>
</comment>
<accession>A0A941AN69</accession>
<keyword evidence="13" id="KW-0963">Cytoplasm</keyword>
<feature type="binding site" evidence="13">
    <location>
        <position position="281"/>
    </location>
    <ligand>
        <name>NADPH</name>
        <dbReference type="ChEBI" id="CHEBI:57783"/>
    </ligand>
</feature>
<dbReference type="Proteomes" id="UP000678228">
    <property type="component" value="Unassembled WGS sequence"/>
</dbReference>
<dbReference type="EC" id="1.1.1.94" evidence="10 13"/>
<comment type="subcellular location">
    <subcellularLocation>
        <location evidence="13">Cytoplasm</location>
    </subcellularLocation>
</comment>
<dbReference type="InterPro" id="IPR011128">
    <property type="entry name" value="G3P_DH_NAD-dep_N"/>
</dbReference>
<keyword evidence="13" id="KW-0547">Nucleotide-binding</keyword>